<dbReference type="GO" id="GO:0004364">
    <property type="term" value="F:glutathione transferase activity"/>
    <property type="evidence" value="ECO:0007669"/>
    <property type="project" value="UniProtKB-EC"/>
</dbReference>
<dbReference type="AlphaFoldDB" id="A0A7X0MVX4"/>
<dbReference type="SUPFAM" id="SSF47616">
    <property type="entry name" value="GST C-terminal domain-like"/>
    <property type="match status" value="1"/>
</dbReference>
<dbReference type="InterPro" id="IPR010987">
    <property type="entry name" value="Glutathione-S-Trfase_C-like"/>
</dbReference>
<dbReference type="InterPro" id="IPR036282">
    <property type="entry name" value="Glutathione-S-Trfase_C_sf"/>
</dbReference>
<dbReference type="InParanoid" id="A0A7X0MVX4"/>
<dbReference type="Pfam" id="PF00043">
    <property type="entry name" value="GST_C"/>
    <property type="match status" value="1"/>
</dbReference>
<dbReference type="InterPro" id="IPR040079">
    <property type="entry name" value="Glutathione_S-Trfase"/>
</dbReference>
<reference evidence="3 4" key="1">
    <citation type="submission" date="2020-08" db="EMBL/GenBank/DDBJ databases">
        <title>Genomic Encyclopedia of Type Strains, Phase IV (KMG-IV): sequencing the most valuable type-strain genomes for metagenomic binning, comparative biology and taxonomic classification.</title>
        <authorList>
            <person name="Goeker M."/>
        </authorList>
    </citation>
    <scope>NUCLEOTIDE SEQUENCE [LARGE SCALE GENOMIC DNA]</scope>
    <source>
        <strain evidence="3 4">DSM 22368</strain>
    </source>
</reference>
<proteinExistence type="predicted"/>
<dbReference type="Gene3D" id="3.40.30.10">
    <property type="entry name" value="Glutaredoxin"/>
    <property type="match status" value="1"/>
</dbReference>
<dbReference type="InterPro" id="IPR004045">
    <property type="entry name" value="Glutathione_S-Trfase_N"/>
</dbReference>
<dbReference type="SFLD" id="SFLDG00358">
    <property type="entry name" value="Main_(cytGST)"/>
    <property type="match status" value="1"/>
</dbReference>
<dbReference type="InterPro" id="IPR004046">
    <property type="entry name" value="GST_C"/>
</dbReference>
<dbReference type="Proteomes" id="UP000528457">
    <property type="component" value="Unassembled WGS sequence"/>
</dbReference>
<dbReference type="SUPFAM" id="SSF52833">
    <property type="entry name" value="Thioredoxin-like"/>
    <property type="match status" value="1"/>
</dbReference>
<dbReference type="PANTHER" id="PTHR44051">
    <property type="entry name" value="GLUTATHIONE S-TRANSFERASE-RELATED"/>
    <property type="match status" value="1"/>
</dbReference>
<dbReference type="EMBL" id="JACHHT010000002">
    <property type="protein sequence ID" value="MBB6522181.1"/>
    <property type="molecule type" value="Genomic_DNA"/>
</dbReference>
<evidence type="ECO:0000259" key="1">
    <source>
        <dbReference type="PROSITE" id="PS50404"/>
    </source>
</evidence>
<dbReference type="PROSITE" id="PS50405">
    <property type="entry name" value="GST_CTER"/>
    <property type="match status" value="1"/>
</dbReference>
<sequence>MAKIFPNPTELEGIHLFFHPVSNCATRVYLALAEKALPFEGHVVNLLKSEQLNKSFLLLNPKAEVPALVHDGKAYSESIDVLYYLEEQFPEISLSPENPADKSLMDQWLEKARNSHEQAVVNYVYSHGIGRLPTPRDNRFYEEYIPHRADFHRQRRAGVKANNAKSARALVDQQCREIDQQLETQNWLAGGQFTLADIAWFANVHTLQLLGYRPPKLPHLQDWQQRISERPAYRQYRRELPALPLCLFPTIAKLVSRIVRRQGHRF</sequence>
<dbReference type="SFLD" id="SFLDS00019">
    <property type="entry name" value="Glutathione_Transferase_(cytos"/>
    <property type="match status" value="1"/>
</dbReference>
<feature type="domain" description="GST C-terminal" evidence="2">
    <location>
        <begin position="98"/>
        <end position="245"/>
    </location>
</feature>
<evidence type="ECO:0000313" key="3">
    <source>
        <dbReference type="EMBL" id="MBB6522181.1"/>
    </source>
</evidence>
<keyword evidence="4" id="KW-1185">Reference proteome</keyword>
<dbReference type="Gene3D" id="1.20.1050.10">
    <property type="match status" value="1"/>
</dbReference>
<protein>
    <submittedName>
        <fullName evidence="3">Glutathione S-transferase</fullName>
        <ecNumber evidence="3">2.5.1.18</ecNumber>
    </submittedName>
</protein>
<name>A0A7X0MVX4_9GAMM</name>
<evidence type="ECO:0000313" key="4">
    <source>
        <dbReference type="Proteomes" id="UP000528457"/>
    </source>
</evidence>
<dbReference type="CDD" id="cd00570">
    <property type="entry name" value="GST_N_family"/>
    <property type="match status" value="1"/>
</dbReference>
<dbReference type="RefSeq" id="WP_166846550.1">
    <property type="nucleotide sequence ID" value="NZ_JAAONY010000002.1"/>
</dbReference>
<keyword evidence="3" id="KW-0808">Transferase</keyword>
<accession>A0A7X0MVX4</accession>
<feature type="domain" description="GST N-terminal" evidence="1">
    <location>
        <begin position="12"/>
        <end position="93"/>
    </location>
</feature>
<dbReference type="PANTHER" id="PTHR44051:SF8">
    <property type="entry name" value="GLUTATHIONE S-TRANSFERASE GSTA"/>
    <property type="match status" value="1"/>
</dbReference>
<evidence type="ECO:0000259" key="2">
    <source>
        <dbReference type="PROSITE" id="PS50405"/>
    </source>
</evidence>
<comment type="caution">
    <text evidence="3">The sequence shown here is derived from an EMBL/GenBank/DDBJ whole genome shotgun (WGS) entry which is preliminary data.</text>
</comment>
<dbReference type="PROSITE" id="PS50404">
    <property type="entry name" value="GST_NTER"/>
    <property type="match status" value="1"/>
</dbReference>
<gene>
    <name evidence="3" type="ORF">HNR48_002466</name>
</gene>
<dbReference type="Pfam" id="PF13409">
    <property type="entry name" value="GST_N_2"/>
    <property type="match status" value="1"/>
</dbReference>
<dbReference type="InterPro" id="IPR036249">
    <property type="entry name" value="Thioredoxin-like_sf"/>
</dbReference>
<organism evidence="3 4">
    <name type="scientific">Pseudoteredinibacter isoporae</name>
    <dbReference type="NCBI Taxonomy" id="570281"/>
    <lineage>
        <taxon>Bacteria</taxon>
        <taxon>Pseudomonadati</taxon>
        <taxon>Pseudomonadota</taxon>
        <taxon>Gammaproteobacteria</taxon>
        <taxon>Cellvibrionales</taxon>
        <taxon>Cellvibrionaceae</taxon>
        <taxon>Pseudoteredinibacter</taxon>
    </lineage>
</organism>
<dbReference type="EC" id="2.5.1.18" evidence="3"/>